<gene>
    <name evidence="1" type="ORF">C2857_002964</name>
</gene>
<organism evidence="1 2">
    <name type="scientific">Epichloe festucae (strain Fl1)</name>
    <dbReference type="NCBI Taxonomy" id="877507"/>
    <lineage>
        <taxon>Eukaryota</taxon>
        <taxon>Fungi</taxon>
        <taxon>Dikarya</taxon>
        <taxon>Ascomycota</taxon>
        <taxon>Pezizomycotina</taxon>
        <taxon>Sordariomycetes</taxon>
        <taxon>Hypocreomycetidae</taxon>
        <taxon>Hypocreales</taxon>
        <taxon>Clavicipitaceae</taxon>
        <taxon>Epichloe</taxon>
    </lineage>
</organism>
<dbReference type="AlphaFoldDB" id="A0A7S9KUM9"/>
<dbReference type="EMBL" id="CP031388">
    <property type="protein sequence ID" value="QPH05269.1"/>
    <property type="molecule type" value="Genomic_DNA"/>
</dbReference>
<accession>A0A7S9KUM9</accession>
<name>A0A7S9KUM9_EPIFF</name>
<dbReference type="OrthoDB" id="4196148at2759"/>
<evidence type="ECO:0000313" key="2">
    <source>
        <dbReference type="Proteomes" id="UP000594364"/>
    </source>
</evidence>
<proteinExistence type="predicted"/>
<protein>
    <submittedName>
        <fullName evidence="1">Uncharacterized protein</fullName>
    </submittedName>
</protein>
<dbReference type="Proteomes" id="UP000594364">
    <property type="component" value="Chromosome 4"/>
</dbReference>
<reference evidence="1 2" key="1">
    <citation type="journal article" date="2018" name="PLoS Genet.">
        <title>Repeat elements organise 3D genome structure and mediate transcription in the filamentous fungus Epichloe festucae.</title>
        <authorList>
            <person name="Winter D.J."/>
            <person name="Ganley A.R.D."/>
            <person name="Young C.A."/>
            <person name="Liachko I."/>
            <person name="Schardl C.L."/>
            <person name="Dupont P.Y."/>
            <person name="Berry D."/>
            <person name="Ram A."/>
            <person name="Scott B."/>
            <person name="Cox M.P."/>
        </authorList>
    </citation>
    <scope>NUCLEOTIDE SEQUENCE [LARGE SCALE GENOMIC DNA]</scope>
    <source>
        <strain evidence="1 2">Fl1</strain>
    </source>
</reference>
<evidence type="ECO:0000313" key="1">
    <source>
        <dbReference type="EMBL" id="QPH05269.1"/>
    </source>
</evidence>
<sequence length="262" mass="29499">MADCADCGPPSYEDAISHSISTPLSGTERYTLVLDGCNIYPAAPPSQFLYEISSPPRDALDSIHGVQKWRFRLSDHQGEGTIKSRLDHIYDFQDVLHLHSVNSLRPAVKVDGKAGNKRSHREVVLLGGHTGWSTCAAAEGWFKADMSMRDRFKKDGQISWRSRDGVLVAVETRARRRGEEHEHDRTAAAVLPRLEVVRGVLLKEKDLDLLVTCWVARVWKEAQVELKERMAWKDCRSVFSLVKGKTTTHTPSRSTNNLVVLR</sequence>
<keyword evidence="2" id="KW-1185">Reference proteome</keyword>